<sequence>MSDSSGEELDRILQPNKEKLPSLPRHDPPDDLSDDEEFAEKLRQIKESYQNKPLPCVTKQTPIVRRLDDDRDDYGGHSDREDEWSSRGRQSEASSRRDVFSTSTSNSKNTFDMSRARLSDVFPRRMENQSRRDDSDKDSDDSSGGGLLERVVPERRQEMRRVAGGNNRESNSRNSRRFEFDTRIRARPSQRPSESTRPRDSSRSRSRHQEQSSSSPSRRNAAPRRPLPKDPRRKDPSDHEDLDNELDAEISGLVGRDSFVERPLSPGEIHAKMVFDKISRRMAEQKRWREAAPPPNDFDEPMIDDDDLPSRLRVLKEPKSSRPKPSEPTRITGDWDELPTSSEAAKTPQQGVKRPTMTDFFKPSPRPGRVPDQPPHRDLEGFKKTAVEWLNAKAVPAVKSAQGAGGSGTGPKQLHRSEQAAPKPLQTPGTSKRAPEQAASKQLQTPGRAPEQADSKPHRRPDHADPKQLQRSDQAAPKHRDPQRPEQAAPKPLQAPGSQGRLLGHPTSKQHPRPEQAAPRHRDPHRPDQGAAKLLQTPGRAPEHAAPKPLQIAGTSRRALEHAALKTPQTPGGQGRLERLAGHPPSSKQLLRPEQAAPRHRDPQRPDQAAPKALQTPGGQGRLAGQPSSEQLRTPGTSGRAPEQAASKQLHRLEHRPPKPLQTPGTSGRRPEHAALKHPHRQAAPRRRTPSPALLEPKIEVFSDDDDNHFSDLDHHAPRTPYDPNKTAKSLAKMDAVNKKHKANLDAKFEAKRREYELMEAELEKKRAVLEEYARREEQEKRRRRAEEAERRRPKSPVRVQKFICHTCGRHFISQKKLDDHKHSHTDNVQAICPMCNTEIKFKYNLRQHMTKCQERLKEKMGNQGVAEYYPEFAAAVKIAAEDPCLDLPPLPKGFVMLENGLVVGHDPMLDVNTSLLLKSFREEGAAMARKDKSKKNTMRRQKRDAPQDITLSDDDDDNDDDQPEPNGRGRGTRGRVGRNRGGARGARGGGARGARGGARTNRHMEESEPDSFDDSDY</sequence>
<feature type="compositionally biased region" description="Basic residues" evidence="2">
    <location>
        <begin position="676"/>
        <end position="689"/>
    </location>
</feature>
<feature type="domain" description="C2H2-type" evidence="3">
    <location>
        <begin position="803"/>
        <end position="830"/>
    </location>
</feature>
<feature type="compositionally biased region" description="Basic residues" evidence="2">
    <location>
        <begin position="932"/>
        <end position="943"/>
    </location>
</feature>
<dbReference type="PROSITE" id="PS00028">
    <property type="entry name" value="ZINC_FINGER_C2H2_1"/>
    <property type="match status" value="1"/>
</dbReference>
<feature type="compositionally biased region" description="Basic and acidic residues" evidence="2">
    <location>
        <begin position="227"/>
        <end position="239"/>
    </location>
</feature>
<dbReference type="EMBL" id="GL380371">
    <property type="protein sequence ID" value="EGT53932.1"/>
    <property type="molecule type" value="Genomic_DNA"/>
</dbReference>
<evidence type="ECO:0000256" key="2">
    <source>
        <dbReference type="SAM" id="MobiDB-lite"/>
    </source>
</evidence>
<protein>
    <recommendedName>
        <fullName evidence="3">C2H2-type domain-containing protein</fullName>
    </recommendedName>
</protein>
<dbReference type="InterPro" id="IPR013087">
    <property type="entry name" value="Znf_C2H2_type"/>
</dbReference>
<feature type="region of interest" description="Disordered" evidence="2">
    <location>
        <begin position="282"/>
        <end position="727"/>
    </location>
</feature>
<keyword evidence="1" id="KW-0862">Zinc</keyword>
<feature type="compositionally biased region" description="Basic and acidic residues" evidence="2">
    <location>
        <begin position="65"/>
        <end position="99"/>
    </location>
</feature>
<feature type="region of interest" description="Disordered" evidence="2">
    <location>
        <begin position="927"/>
        <end position="1018"/>
    </location>
</feature>
<feature type="compositionally biased region" description="Basic and acidic residues" evidence="2">
    <location>
        <begin position="8"/>
        <end position="29"/>
    </location>
</feature>
<feature type="compositionally biased region" description="Basic and acidic residues" evidence="2">
    <location>
        <begin position="708"/>
        <end position="717"/>
    </location>
</feature>
<evidence type="ECO:0000313" key="4">
    <source>
        <dbReference type="EMBL" id="EGT53932.1"/>
    </source>
</evidence>
<dbReference type="InterPro" id="IPR036236">
    <property type="entry name" value="Znf_C2H2_sf"/>
</dbReference>
<feature type="compositionally biased region" description="Basic and acidic residues" evidence="2">
    <location>
        <begin position="194"/>
        <end position="210"/>
    </location>
</feature>
<dbReference type="InParanoid" id="G0PFJ8"/>
<feature type="compositionally biased region" description="Basic and acidic residues" evidence="2">
    <location>
        <begin position="114"/>
        <end position="135"/>
    </location>
</feature>
<proteinExistence type="predicted"/>
<name>G0PFJ8_CAEBE</name>
<dbReference type="HOGENOM" id="CLU_296514_0_0_1"/>
<dbReference type="STRING" id="135651.G0PFJ8"/>
<feature type="compositionally biased region" description="Polar residues" evidence="2">
    <location>
        <begin position="339"/>
        <end position="350"/>
    </location>
</feature>
<keyword evidence="1" id="KW-0479">Metal-binding</keyword>
<feature type="compositionally biased region" description="Low complexity" evidence="2">
    <location>
        <begin position="211"/>
        <end position="224"/>
    </location>
</feature>
<keyword evidence="5" id="KW-1185">Reference proteome</keyword>
<feature type="compositionally biased region" description="Basic and acidic residues" evidence="2">
    <location>
        <begin position="774"/>
        <end position="791"/>
    </location>
</feature>
<dbReference type="eggNOG" id="KOG1721">
    <property type="taxonomic scope" value="Eukaryota"/>
</dbReference>
<feature type="compositionally biased region" description="Basic and acidic residues" evidence="2">
    <location>
        <begin position="374"/>
        <end position="386"/>
    </location>
</feature>
<dbReference type="Proteomes" id="UP000008068">
    <property type="component" value="Unassembled WGS sequence"/>
</dbReference>
<feature type="region of interest" description="Disordered" evidence="2">
    <location>
        <begin position="774"/>
        <end position="795"/>
    </location>
</feature>
<feature type="compositionally biased region" description="Low complexity" evidence="2">
    <location>
        <begin position="101"/>
        <end position="110"/>
    </location>
</feature>
<feature type="region of interest" description="Disordered" evidence="2">
    <location>
        <begin position="1"/>
        <end position="270"/>
    </location>
</feature>
<reference evidence="5" key="1">
    <citation type="submission" date="2011-07" db="EMBL/GenBank/DDBJ databases">
        <authorList>
            <consortium name="Caenorhabditis brenneri Sequencing and Analysis Consortium"/>
            <person name="Wilson R.K."/>
        </authorList>
    </citation>
    <scope>NUCLEOTIDE SEQUENCE [LARGE SCALE GENOMIC DNA]</scope>
    <source>
        <strain evidence="5">PB2801</strain>
    </source>
</reference>
<feature type="compositionally biased region" description="Basic and acidic residues" evidence="2">
    <location>
        <begin position="308"/>
        <end position="327"/>
    </location>
</feature>
<feature type="compositionally biased region" description="Acidic residues" evidence="2">
    <location>
        <begin position="952"/>
        <end position="964"/>
    </location>
</feature>
<dbReference type="PROSITE" id="PS50157">
    <property type="entry name" value="ZINC_FINGER_C2H2_2"/>
    <property type="match status" value="1"/>
</dbReference>
<keyword evidence="1" id="KW-0863">Zinc-finger</keyword>
<feature type="compositionally biased region" description="Basic and acidic residues" evidence="2">
    <location>
        <begin position="512"/>
        <end position="528"/>
    </location>
</feature>
<evidence type="ECO:0000313" key="5">
    <source>
        <dbReference type="Proteomes" id="UP000008068"/>
    </source>
</evidence>
<dbReference type="Gene3D" id="3.30.160.60">
    <property type="entry name" value="Classic Zinc Finger"/>
    <property type="match status" value="1"/>
</dbReference>
<dbReference type="OrthoDB" id="8919667at2759"/>
<evidence type="ECO:0000256" key="1">
    <source>
        <dbReference type="PROSITE-ProRule" id="PRU00042"/>
    </source>
</evidence>
<evidence type="ECO:0000259" key="3">
    <source>
        <dbReference type="PROSITE" id="PS50157"/>
    </source>
</evidence>
<feature type="compositionally biased region" description="Acidic residues" evidence="2">
    <location>
        <begin position="1008"/>
        <end position="1018"/>
    </location>
</feature>
<feature type="compositionally biased region" description="Gly residues" evidence="2">
    <location>
        <begin position="980"/>
        <end position="997"/>
    </location>
</feature>
<feature type="compositionally biased region" description="Acidic residues" evidence="2">
    <location>
        <begin position="297"/>
        <end position="307"/>
    </location>
</feature>
<dbReference type="AlphaFoldDB" id="G0PFJ8"/>
<gene>
    <name evidence="4" type="ORF">CAEBREN_19383</name>
</gene>
<feature type="compositionally biased region" description="Basic and acidic residues" evidence="2">
    <location>
        <begin position="151"/>
        <end position="161"/>
    </location>
</feature>
<organism evidence="5">
    <name type="scientific">Caenorhabditis brenneri</name>
    <name type="common">Nematode worm</name>
    <dbReference type="NCBI Taxonomy" id="135651"/>
    <lineage>
        <taxon>Eukaryota</taxon>
        <taxon>Metazoa</taxon>
        <taxon>Ecdysozoa</taxon>
        <taxon>Nematoda</taxon>
        <taxon>Chromadorea</taxon>
        <taxon>Rhabditida</taxon>
        <taxon>Rhabditina</taxon>
        <taxon>Rhabditomorpha</taxon>
        <taxon>Rhabditoidea</taxon>
        <taxon>Rhabditidae</taxon>
        <taxon>Peloderinae</taxon>
        <taxon>Caenorhabditis</taxon>
    </lineage>
</organism>
<dbReference type="GO" id="GO:0008270">
    <property type="term" value="F:zinc ion binding"/>
    <property type="evidence" value="ECO:0007669"/>
    <property type="project" value="UniProtKB-KW"/>
</dbReference>
<feature type="compositionally biased region" description="Polar residues" evidence="2">
    <location>
        <begin position="626"/>
        <end position="637"/>
    </location>
</feature>
<accession>G0PFJ8</accession>
<feature type="compositionally biased region" description="Basic and acidic residues" evidence="2">
    <location>
        <begin position="451"/>
        <end position="484"/>
    </location>
</feature>
<dbReference type="SUPFAM" id="SSF57667">
    <property type="entry name" value="beta-beta-alpha zinc fingers"/>
    <property type="match status" value="1"/>
</dbReference>